<feature type="region of interest" description="Disordered" evidence="1">
    <location>
        <begin position="124"/>
        <end position="149"/>
    </location>
</feature>
<evidence type="ECO:0000313" key="3">
    <source>
        <dbReference type="RefSeq" id="XP_023930649.1"/>
    </source>
</evidence>
<feature type="compositionally biased region" description="Basic and acidic residues" evidence="1">
    <location>
        <begin position="86"/>
        <end position="97"/>
    </location>
</feature>
<dbReference type="KEGG" id="lak:112041541"/>
<feature type="compositionally biased region" description="Polar residues" evidence="1">
    <location>
        <begin position="11"/>
        <end position="23"/>
    </location>
</feature>
<dbReference type="InParanoid" id="A0A2R2MK99"/>
<keyword evidence="2" id="KW-1185">Reference proteome</keyword>
<dbReference type="AlphaFoldDB" id="A0A2R2MK99"/>
<dbReference type="Proteomes" id="UP000085678">
    <property type="component" value="Unplaced"/>
</dbReference>
<feature type="compositionally biased region" description="Polar residues" evidence="1">
    <location>
        <begin position="124"/>
        <end position="135"/>
    </location>
</feature>
<accession>A0A2R2MK99</accession>
<proteinExistence type="predicted"/>
<feature type="region of interest" description="Disordered" evidence="1">
    <location>
        <begin position="1"/>
        <end position="106"/>
    </location>
</feature>
<gene>
    <name evidence="3" type="primary">LOC112041541</name>
</gene>
<evidence type="ECO:0000256" key="1">
    <source>
        <dbReference type="SAM" id="MobiDB-lite"/>
    </source>
</evidence>
<feature type="compositionally biased region" description="Basic and acidic residues" evidence="1">
    <location>
        <begin position="136"/>
        <end position="149"/>
    </location>
</feature>
<organism evidence="2 3">
    <name type="scientific">Lingula anatina</name>
    <name type="common">Brachiopod</name>
    <name type="synonym">Lingula unguis</name>
    <dbReference type="NCBI Taxonomy" id="7574"/>
    <lineage>
        <taxon>Eukaryota</taxon>
        <taxon>Metazoa</taxon>
        <taxon>Spiralia</taxon>
        <taxon>Lophotrochozoa</taxon>
        <taxon>Brachiopoda</taxon>
        <taxon>Linguliformea</taxon>
        <taxon>Lingulata</taxon>
        <taxon>Lingulida</taxon>
        <taxon>Linguloidea</taxon>
        <taxon>Lingulidae</taxon>
        <taxon>Lingula</taxon>
    </lineage>
</organism>
<evidence type="ECO:0000313" key="2">
    <source>
        <dbReference type="Proteomes" id="UP000085678"/>
    </source>
</evidence>
<dbReference type="RefSeq" id="XP_023930649.1">
    <property type="nucleotide sequence ID" value="XM_024074881.1"/>
</dbReference>
<sequence length="149" mass="17263">MYAPSDRPLYQNFQKDNYSQGSLDKSMEDFATDSYRSFDPPVYSGRSLDRDARYAPLRQTHSPAMDKQRNYTLPAGHSGHGGQHMYLDDYPRTDEVPYHGGSLPRLRPQEDEYAHQLRKNQMQKGLNSMGEQGQGRNREGLVRKEKFVF</sequence>
<protein>
    <submittedName>
        <fullName evidence="3">Uncharacterized protein LOC112041541</fullName>
    </submittedName>
</protein>
<dbReference type="GeneID" id="112041541"/>
<name>A0A2R2MK99_LINAN</name>
<reference evidence="3" key="1">
    <citation type="submission" date="2025-08" db="UniProtKB">
        <authorList>
            <consortium name="RefSeq"/>
        </authorList>
    </citation>
    <scope>IDENTIFICATION</scope>
    <source>
        <tissue evidence="3">Gonads</tissue>
    </source>
</reference>